<reference evidence="1" key="1">
    <citation type="submission" date="2018-05" db="EMBL/GenBank/DDBJ databases">
        <authorList>
            <person name="Lanie J.A."/>
            <person name="Ng W.-L."/>
            <person name="Kazmierczak K.M."/>
            <person name="Andrzejewski T.M."/>
            <person name="Davidsen T.M."/>
            <person name="Wayne K.J."/>
            <person name="Tettelin H."/>
            <person name="Glass J.I."/>
            <person name="Rusch D."/>
            <person name="Podicherti R."/>
            <person name="Tsui H.-C.T."/>
            <person name="Winkler M.E."/>
        </authorList>
    </citation>
    <scope>NUCLEOTIDE SEQUENCE</scope>
</reference>
<feature type="non-terminal residue" evidence="1">
    <location>
        <position position="46"/>
    </location>
</feature>
<dbReference type="EMBL" id="UINC01010205">
    <property type="protein sequence ID" value="SVA45492.1"/>
    <property type="molecule type" value="Genomic_DNA"/>
</dbReference>
<accession>A0A381VZ49</accession>
<name>A0A381VZ49_9ZZZZ</name>
<gene>
    <name evidence="1" type="ORF">METZ01_LOCUS98346</name>
</gene>
<proteinExistence type="predicted"/>
<sequence length="46" mass="4895">MLLDPLRNEEDVKEYVDLRLGSMGEIGDCVANLDGETVGVFGGIPG</sequence>
<organism evidence="1">
    <name type="scientific">marine metagenome</name>
    <dbReference type="NCBI Taxonomy" id="408172"/>
    <lineage>
        <taxon>unclassified sequences</taxon>
        <taxon>metagenomes</taxon>
        <taxon>ecological metagenomes</taxon>
    </lineage>
</organism>
<protein>
    <submittedName>
        <fullName evidence="1">Uncharacterized protein</fullName>
    </submittedName>
</protein>
<evidence type="ECO:0000313" key="1">
    <source>
        <dbReference type="EMBL" id="SVA45492.1"/>
    </source>
</evidence>
<dbReference type="AlphaFoldDB" id="A0A381VZ49"/>